<gene>
    <name evidence="5" type="primary">Necator_chrIV.g15153</name>
    <name evidence="5" type="ORF">RB195_001858</name>
</gene>
<dbReference type="SUPFAM" id="SSF54695">
    <property type="entry name" value="POZ domain"/>
    <property type="match status" value="1"/>
</dbReference>
<feature type="transmembrane region" description="Helical" evidence="3">
    <location>
        <begin position="651"/>
        <end position="671"/>
    </location>
</feature>
<dbReference type="PANTHER" id="PTHR23231:SF17">
    <property type="entry name" value="BTB DOMAIN-CONTAINING PROTEIN"/>
    <property type="match status" value="1"/>
</dbReference>
<comment type="caution">
    <text evidence="5">The sequence shown here is derived from an EMBL/GenBank/DDBJ whole genome shotgun (WGS) entry which is preliminary data.</text>
</comment>
<feature type="region of interest" description="Disordered" evidence="2">
    <location>
        <begin position="75"/>
        <end position="103"/>
    </location>
</feature>
<accession>A0ABR1DGG4</accession>
<proteinExistence type="predicted"/>
<name>A0ABR1DGG4_NECAM</name>
<feature type="transmembrane region" description="Helical" evidence="3">
    <location>
        <begin position="683"/>
        <end position="707"/>
    </location>
</feature>
<evidence type="ECO:0000259" key="4">
    <source>
        <dbReference type="PROSITE" id="PS50097"/>
    </source>
</evidence>
<organism evidence="5 6">
    <name type="scientific">Necator americanus</name>
    <name type="common">Human hookworm</name>
    <dbReference type="NCBI Taxonomy" id="51031"/>
    <lineage>
        <taxon>Eukaryota</taxon>
        <taxon>Metazoa</taxon>
        <taxon>Ecdysozoa</taxon>
        <taxon>Nematoda</taxon>
        <taxon>Chromadorea</taxon>
        <taxon>Rhabditida</taxon>
        <taxon>Rhabditina</taxon>
        <taxon>Rhabditomorpha</taxon>
        <taxon>Strongyloidea</taxon>
        <taxon>Ancylostomatidae</taxon>
        <taxon>Bunostominae</taxon>
        <taxon>Necator</taxon>
    </lineage>
</organism>
<dbReference type="SMART" id="SM00875">
    <property type="entry name" value="BACK"/>
    <property type="match status" value="1"/>
</dbReference>
<feature type="transmembrane region" description="Helical" evidence="3">
    <location>
        <begin position="611"/>
        <end position="631"/>
    </location>
</feature>
<protein>
    <recommendedName>
        <fullName evidence="4">BTB domain-containing protein</fullName>
    </recommendedName>
</protein>
<dbReference type="InterPro" id="IPR000210">
    <property type="entry name" value="BTB/POZ_dom"/>
</dbReference>
<dbReference type="InterPro" id="IPR011705">
    <property type="entry name" value="BACK"/>
</dbReference>
<keyword evidence="6" id="KW-1185">Reference proteome</keyword>
<dbReference type="Proteomes" id="UP001303046">
    <property type="component" value="Unassembled WGS sequence"/>
</dbReference>
<evidence type="ECO:0000256" key="1">
    <source>
        <dbReference type="ARBA" id="ARBA00022473"/>
    </source>
</evidence>
<reference evidence="5 6" key="1">
    <citation type="submission" date="2023-08" db="EMBL/GenBank/DDBJ databases">
        <title>A Necator americanus chromosomal reference genome.</title>
        <authorList>
            <person name="Ilik V."/>
            <person name="Petrzelkova K.J."/>
            <person name="Pardy F."/>
            <person name="Fuh T."/>
            <person name="Niatou-Singa F.S."/>
            <person name="Gouil Q."/>
            <person name="Baker L."/>
            <person name="Ritchie M.E."/>
            <person name="Jex A.R."/>
            <person name="Gazzola D."/>
            <person name="Li H."/>
            <person name="Toshio Fujiwara R."/>
            <person name="Zhan B."/>
            <person name="Aroian R.V."/>
            <person name="Pafco B."/>
            <person name="Schwarz E.M."/>
        </authorList>
    </citation>
    <scope>NUCLEOTIDE SEQUENCE [LARGE SCALE GENOMIC DNA]</scope>
    <source>
        <strain evidence="5 6">Aroian</strain>
        <tissue evidence="5">Whole animal</tissue>
    </source>
</reference>
<dbReference type="SMART" id="SM00225">
    <property type="entry name" value="BTB"/>
    <property type="match status" value="1"/>
</dbReference>
<evidence type="ECO:0000313" key="6">
    <source>
        <dbReference type="Proteomes" id="UP001303046"/>
    </source>
</evidence>
<dbReference type="InterPro" id="IPR011333">
    <property type="entry name" value="SKP1/BTB/POZ_sf"/>
</dbReference>
<feature type="domain" description="BTB" evidence="4">
    <location>
        <begin position="126"/>
        <end position="196"/>
    </location>
</feature>
<dbReference type="EMBL" id="JAVFWL010000004">
    <property type="protein sequence ID" value="KAK6749499.1"/>
    <property type="molecule type" value="Genomic_DNA"/>
</dbReference>
<dbReference type="PANTHER" id="PTHR23231">
    <property type="entry name" value="GERM CELL-LESS PROTEIN"/>
    <property type="match status" value="1"/>
</dbReference>
<keyword evidence="1" id="KW-0217">Developmental protein</keyword>
<dbReference type="Pfam" id="PF00651">
    <property type="entry name" value="BTB"/>
    <property type="match status" value="1"/>
</dbReference>
<evidence type="ECO:0000256" key="3">
    <source>
        <dbReference type="SAM" id="Phobius"/>
    </source>
</evidence>
<sequence>MFSAIIIISAQTWAVKRNAAKQQRKLDREVQEHQELLEQSIRSRYSAKGTCVEVFAGEKYGGGIEMGNSLDRLAGYDDSSPDSSVDGTNSRKRKKDDLDETPPKKITKLDTAKYVYERLFLQGEGSDVTVHAVGHVWHLHKLYLQQCKYFEVLMQGNWKDSKEDVIFLDFPDENVTREGLHAVLGSLYHNQIELDLDNAEGVLSAASVLQLESVLERCGDAMADNLSANNVLRYLNLAEMYGLPQVTKRAYHLLKWNFWRFMKSKEHLKDLKEDTFVRLISSSELLIMEGEMDVYQMIKTWIFLKEKPHAAALPDSDFARQMKETFACYSEGSLFVRHAGLFAGLRLHHITTTLASLNAVENDNLIPAEVLRAVMVDQWKTALNNEENPTAVSELSMDDFHVNSLRLGRLIDTMPKCWRWTGFNNGVDIVMNMSHGVLTMKRNCLSQATPYSINLKSERVVHYRAIISDSSGACLFDSTKQSIVLRLDQSVVVARLGDDVTLPISVHLLYLAAQPAPPSFLYVNQYIKDMVKKEDEIDAILKFVVDEIIAVCLIVAGALDRSNESQCGAVLVISTSIPLMQVLLLLCEVIDWSLAAFSPVYFHSSSLLCRILPFVVGGIFCAIIVGALIVIDATTATASCVWSPADTAVISAYDISLAFATICLIGLGVLLGRKLNSSLYKPVLFHFVCTLFLLEIPLLVVISLKYAGYGKAAVRAADATNMLVAMHSALQSAYFVYNHEDYRQGIRATFLRFRVLSAL</sequence>
<keyword evidence="3" id="KW-0472">Membrane</keyword>
<dbReference type="Pfam" id="PF07707">
    <property type="entry name" value="BACK"/>
    <property type="match status" value="1"/>
</dbReference>
<evidence type="ECO:0000313" key="5">
    <source>
        <dbReference type="EMBL" id="KAK6749499.1"/>
    </source>
</evidence>
<dbReference type="InterPro" id="IPR043380">
    <property type="entry name" value="Gcl-like"/>
</dbReference>
<feature type="transmembrane region" description="Helical" evidence="3">
    <location>
        <begin position="719"/>
        <end position="737"/>
    </location>
</feature>
<dbReference type="PROSITE" id="PS50097">
    <property type="entry name" value="BTB"/>
    <property type="match status" value="1"/>
</dbReference>
<dbReference type="Gene3D" id="1.25.40.420">
    <property type="match status" value="1"/>
</dbReference>
<evidence type="ECO:0000256" key="2">
    <source>
        <dbReference type="SAM" id="MobiDB-lite"/>
    </source>
</evidence>
<keyword evidence="3" id="KW-0812">Transmembrane</keyword>
<dbReference type="CDD" id="cd18305">
    <property type="entry name" value="BTB_POZ_GCL"/>
    <property type="match status" value="1"/>
</dbReference>
<keyword evidence="3" id="KW-1133">Transmembrane helix</keyword>
<dbReference type="Gene3D" id="3.30.710.10">
    <property type="entry name" value="Potassium Channel Kv1.1, Chain A"/>
    <property type="match status" value="1"/>
</dbReference>